<evidence type="ECO:0000313" key="3">
    <source>
        <dbReference type="EMBL" id="CDQ25272.1"/>
    </source>
</evidence>
<comment type="caution">
    <text evidence="3">The sequence shown here is derived from an EMBL/GenBank/DDBJ whole genome shotgun (WGS) entry which is preliminary data.</text>
</comment>
<feature type="compositionally biased region" description="Acidic residues" evidence="1">
    <location>
        <begin position="41"/>
        <end position="51"/>
    </location>
</feature>
<evidence type="ECO:0008006" key="5">
    <source>
        <dbReference type="Google" id="ProtNLM"/>
    </source>
</evidence>
<sequence length="229" mass="25079">MNNIRNFFTCHVLFLLLILLLVGCTSSANDESDRETPESNDGLDSEEESVESEGSNKINDEGGQLESTTDLDESGDGDSKETSSGETTDEKSNHTGGSGEDDLLSNYSPEEIEYARVWLQLGEIKQVDELNVKHIPEGTPLHPDDHTSASYPEDVVQLAGSRLVAGSITYSSNGDGTINVYNVPVRWDGKYPAGERFYKDIIENTDLVQVDPGNDEDIIALINVLNIHE</sequence>
<dbReference type="EMBL" id="CCDI010000004">
    <property type="protein sequence ID" value="CDQ25272.1"/>
    <property type="molecule type" value="Genomic_DNA"/>
</dbReference>
<feature type="chain" id="PRO_5001535999" description="Lipoprotein" evidence="2">
    <location>
        <begin position="29"/>
        <end position="229"/>
    </location>
</feature>
<evidence type="ECO:0000256" key="1">
    <source>
        <dbReference type="SAM" id="MobiDB-lite"/>
    </source>
</evidence>
<dbReference type="PROSITE" id="PS51257">
    <property type="entry name" value="PROKAR_LIPOPROTEIN"/>
    <property type="match status" value="1"/>
</dbReference>
<keyword evidence="2" id="KW-0732">Signal</keyword>
<protein>
    <recommendedName>
        <fullName evidence="5">Lipoprotein</fullName>
    </recommendedName>
</protein>
<feature type="compositionally biased region" description="Basic and acidic residues" evidence="1">
    <location>
        <begin position="77"/>
        <end position="93"/>
    </location>
</feature>
<gene>
    <name evidence="3" type="ORF">BN983_03587</name>
</gene>
<feature type="region of interest" description="Disordered" evidence="1">
    <location>
        <begin position="28"/>
        <end position="105"/>
    </location>
</feature>
<keyword evidence="4" id="KW-1185">Reference proteome</keyword>
<dbReference type="Proteomes" id="UP000028868">
    <property type="component" value="Unassembled WGS sequence"/>
</dbReference>
<reference evidence="3 4" key="2">
    <citation type="submission" date="2014-05" db="EMBL/GenBank/DDBJ databases">
        <title>Draft genome sequence of Halobacillus karajensis HK-03.</title>
        <authorList>
            <person name="Khelaifia S."/>
            <person name="Croce O."/>
            <person name="Lagier J.C."/>
            <person name="Raoult D."/>
        </authorList>
    </citation>
    <scope>NUCLEOTIDE SEQUENCE [LARGE SCALE GENOMIC DNA]</scope>
    <source>
        <strain evidence="3 4">HD-03</strain>
    </source>
</reference>
<dbReference type="AlphaFoldDB" id="A0A024PA44"/>
<evidence type="ECO:0000256" key="2">
    <source>
        <dbReference type="SAM" id="SignalP"/>
    </source>
</evidence>
<reference evidence="4" key="1">
    <citation type="submission" date="2014-03" db="EMBL/GenBank/DDBJ databases">
        <authorList>
            <person name="Urmite Genomes U."/>
        </authorList>
    </citation>
    <scope>NUCLEOTIDE SEQUENCE [LARGE SCALE GENOMIC DNA]</scope>
    <source>
        <strain evidence="4">HD-03</strain>
    </source>
</reference>
<dbReference type="RefSeq" id="WP_035510647.1">
    <property type="nucleotide sequence ID" value="NZ_CCDH010000002.1"/>
</dbReference>
<accession>A0A024PA44</accession>
<organism evidence="3 4">
    <name type="scientific">Halobacillus karajensis</name>
    <dbReference type="NCBI Taxonomy" id="195088"/>
    <lineage>
        <taxon>Bacteria</taxon>
        <taxon>Bacillati</taxon>
        <taxon>Bacillota</taxon>
        <taxon>Bacilli</taxon>
        <taxon>Bacillales</taxon>
        <taxon>Bacillaceae</taxon>
        <taxon>Halobacillus</taxon>
    </lineage>
</organism>
<proteinExistence type="predicted"/>
<name>A0A024PA44_9BACI</name>
<feature type="signal peptide" evidence="2">
    <location>
        <begin position="1"/>
        <end position="28"/>
    </location>
</feature>
<evidence type="ECO:0000313" key="4">
    <source>
        <dbReference type="Proteomes" id="UP000028868"/>
    </source>
</evidence>